<reference evidence="2" key="1">
    <citation type="journal article" date="2013" name="Genome Announc.">
        <title>Draft genome sequence of the grapevine dieback fungus Eutypa lata UCR-EL1.</title>
        <authorList>
            <person name="Blanco-Ulate B."/>
            <person name="Rolshausen P.E."/>
            <person name="Cantu D."/>
        </authorList>
    </citation>
    <scope>NUCLEOTIDE SEQUENCE [LARGE SCALE GENOMIC DNA]</scope>
    <source>
        <strain evidence="2">UCR-EL1</strain>
    </source>
</reference>
<evidence type="ECO:0000313" key="2">
    <source>
        <dbReference type="Proteomes" id="UP000012174"/>
    </source>
</evidence>
<organism evidence="1 2">
    <name type="scientific">Eutypa lata (strain UCR-EL1)</name>
    <name type="common">Grapevine dieback disease fungus</name>
    <name type="synonym">Eutypa armeniacae</name>
    <dbReference type="NCBI Taxonomy" id="1287681"/>
    <lineage>
        <taxon>Eukaryota</taxon>
        <taxon>Fungi</taxon>
        <taxon>Dikarya</taxon>
        <taxon>Ascomycota</taxon>
        <taxon>Pezizomycotina</taxon>
        <taxon>Sordariomycetes</taxon>
        <taxon>Xylariomycetidae</taxon>
        <taxon>Xylariales</taxon>
        <taxon>Diatrypaceae</taxon>
        <taxon>Eutypa</taxon>
    </lineage>
</organism>
<dbReference type="GO" id="GO:0032259">
    <property type="term" value="P:methylation"/>
    <property type="evidence" value="ECO:0007669"/>
    <property type="project" value="UniProtKB-KW"/>
</dbReference>
<protein>
    <submittedName>
        <fullName evidence="1">Putative sam-dependent methyltransferase protein</fullName>
    </submittedName>
</protein>
<dbReference type="EMBL" id="KB705926">
    <property type="protein sequence ID" value="EMR70172.1"/>
    <property type="molecule type" value="Genomic_DNA"/>
</dbReference>
<gene>
    <name evidence="1" type="ORF">UCREL1_2797</name>
</gene>
<keyword evidence="2" id="KW-1185">Reference proteome</keyword>
<keyword evidence="1" id="KW-0489">Methyltransferase</keyword>
<dbReference type="GO" id="GO:0008168">
    <property type="term" value="F:methyltransferase activity"/>
    <property type="evidence" value="ECO:0007669"/>
    <property type="project" value="UniProtKB-KW"/>
</dbReference>
<dbReference type="OrthoDB" id="8300214at2759"/>
<accession>M7T0X8</accession>
<dbReference type="Proteomes" id="UP000012174">
    <property type="component" value="Unassembled WGS sequence"/>
</dbReference>
<sequence>MFDCVVSFVQYISSGPLGSRITWHRATPEQFFDSTSSNDGEVKKWDVAVLCHCIWYFESVRVLEDILRALRGRVKHLCIAEYALHATERDAAPHVLAVLARAMVEGYKSEGTSNANVKTPASPAVIREVAERAGWGPAPGREEAAAAVVVPERGLLDGAWETGTVVSRDFETEIDAAVGDEKARLVIRTARDATVAAVEGVAGGVGGVRTMDVWAAVFS</sequence>
<dbReference type="OMA" id="GKRITWV"/>
<dbReference type="HOGENOM" id="CLU_058846_1_0_1"/>
<dbReference type="STRING" id="1287681.M7T0X8"/>
<proteinExistence type="predicted"/>
<keyword evidence="1" id="KW-0808">Transferase</keyword>
<dbReference type="AlphaFoldDB" id="M7T0X8"/>
<dbReference type="eggNOG" id="ENOG502S50U">
    <property type="taxonomic scope" value="Eukaryota"/>
</dbReference>
<dbReference type="KEGG" id="ela:UCREL1_2797"/>
<name>M7T0X8_EUTLA</name>
<dbReference type="Gene3D" id="3.40.50.150">
    <property type="entry name" value="Vaccinia Virus protein VP39"/>
    <property type="match status" value="1"/>
</dbReference>
<dbReference type="InterPro" id="IPR029063">
    <property type="entry name" value="SAM-dependent_MTases_sf"/>
</dbReference>
<evidence type="ECO:0000313" key="1">
    <source>
        <dbReference type="EMBL" id="EMR70172.1"/>
    </source>
</evidence>